<dbReference type="AlphaFoldDB" id="A0A9X0CDN9"/>
<evidence type="ECO:0000313" key="1">
    <source>
        <dbReference type="EMBL" id="KAJ7311615.1"/>
    </source>
</evidence>
<feature type="non-terminal residue" evidence="1">
    <location>
        <position position="87"/>
    </location>
</feature>
<dbReference type="EMBL" id="MU828030">
    <property type="protein sequence ID" value="KAJ7311615.1"/>
    <property type="molecule type" value="Genomic_DNA"/>
</dbReference>
<reference evidence="1" key="1">
    <citation type="submission" date="2023-01" db="EMBL/GenBank/DDBJ databases">
        <title>Genome assembly of the deep-sea coral Lophelia pertusa.</title>
        <authorList>
            <person name="Herrera S."/>
            <person name="Cordes E."/>
        </authorList>
    </citation>
    <scope>NUCLEOTIDE SEQUENCE</scope>
    <source>
        <strain evidence="1">USNM1676648</strain>
        <tissue evidence="1">Polyp</tissue>
    </source>
</reference>
<feature type="non-terminal residue" evidence="1">
    <location>
        <position position="1"/>
    </location>
</feature>
<sequence>NQSKSPWKSHQLSNDFLVYRIRLRRVPLRINAQSEVTRTLIAPTVTGPGIHAKIDSYKHVLVNQDLLGDECILQRYTRSKCSIHLLQ</sequence>
<keyword evidence="2" id="KW-1185">Reference proteome</keyword>
<protein>
    <submittedName>
        <fullName evidence="1">Uncharacterized protein</fullName>
    </submittedName>
</protein>
<name>A0A9X0CDN9_9CNID</name>
<dbReference type="Proteomes" id="UP001163046">
    <property type="component" value="Unassembled WGS sequence"/>
</dbReference>
<accession>A0A9X0CDN9</accession>
<comment type="caution">
    <text evidence="1">The sequence shown here is derived from an EMBL/GenBank/DDBJ whole genome shotgun (WGS) entry which is preliminary data.</text>
</comment>
<gene>
    <name evidence="1" type="ORF">OS493_039885</name>
</gene>
<evidence type="ECO:0000313" key="2">
    <source>
        <dbReference type="Proteomes" id="UP001163046"/>
    </source>
</evidence>
<organism evidence="1 2">
    <name type="scientific">Desmophyllum pertusum</name>
    <dbReference type="NCBI Taxonomy" id="174260"/>
    <lineage>
        <taxon>Eukaryota</taxon>
        <taxon>Metazoa</taxon>
        <taxon>Cnidaria</taxon>
        <taxon>Anthozoa</taxon>
        <taxon>Hexacorallia</taxon>
        <taxon>Scleractinia</taxon>
        <taxon>Caryophylliina</taxon>
        <taxon>Caryophylliidae</taxon>
        <taxon>Desmophyllum</taxon>
    </lineage>
</organism>
<proteinExistence type="predicted"/>